<feature type="compositionally biased region" description="Gly residues" evidence="2">
    <location>
        <begin position="213"/>
        <end position="228"/>
    </location>
</feature>
<dbReference type="InterPro" id="IPR030465">
    <property type="entry name" value="CEP131"/>
</dbReference>
<dbReference type="PANTHER" id="PTHR31540">
    <property type="entry name" value="CENTROSOMAL PROTEIN OF 131 KDA"/>
    <property type="match status" value="1"/>
</dbReference>
<keyword evidence="1" id="KW-0175">Coiled coil</keyword>
<sequence>SSLPSPCCSSEQAGAFLAFFESASGGRKKGTTPSTASPEQKTTWNVLDDQPRALPAPSSSGGAEPAAGMRKKEAAVLLAANFTANNRSNKGAMGNCVTTMVHNNYTADRGPAPKSSNQAPSIPAPQNGFPEPGSEAGGAVGCRGAVGLTLPPFFCRFIQQVNLAAVTIQRWYRRHAQRHKAGAAALGRLLAARREVGPRGQGHKPSQRRALAGAGGRGQAAGGSGVGSRGSPWHSRGSPSLGLFLWNRASFEVRLPVLQDVSSREMGGEDLGTAGTAASRAQSKVTLTELLDTLRLLEEEPELLPPPKLFKKEKYAWIDGEPGSNSLTADNLEKLGKLNHSPGVPEDGALLSEAKLQSIISFLDEMEKSSRRGRAPPPRPRTSAVATEVTSSIVRLKLEVEEKKRAISLLQTALAQQRELTVRHVQQTEKELGHQLRLQREQYEAAIQRHLAFIDQLIEDKKVLSERCEAVVAELKQADQKYSKKISQMQEQHELELRKLKELMSATEKIRREKWIDEKTKKIKEITVKGLEPEIQKLMAKHRQDIRQLKMLHEAELLQSDERAARQYCRQAQELRSLLQREKEEQGQRERELARQRCEKQLEQEEQALQQQRRRLYAEVAEEKERLSQQAARQRAEVEELRRQLEASSSAVTTALKEEHAKEQEERERRHQAEVKVLKERLEMERQGLGGKLREEGAWLLARERELREEVRKERDKEIELVIQRLEADMSSAKEECERAAENRIKRIRDKYEVELQELERSERKLQERCNELKGRLAELEGESSRLQGLLKHREQELEEIRKVRDQLAQERSSLAEVIREEFATRLVGTEEENKRLKEEMVEMRARQRLELDRVAREKDRELEEVHRR</sequence>
<dbReference type="GO" id="GO:0034451">
    <property type="term" value="C:centriolar satellite"/>
    <property type="evidence" value="ECO:0007669"/>
    <property type="project" value="TreeGrafter"/>
</dbReference>
<evidence type="ECO:0000313" key="4">
    <source>
        <dbReference type="Proteomes" id="UP000694400"/>
    </source>
</evidence>
<protein>
    <submittedName>
        <fullName evidence="3">Centrosomal protein 131</fullName>
    </submittedName>
</protein>
<proteinExistence type="predicted"/>
<feature type="region of interest" description="Disordered" evidence="2">
    <location>
        <begin position="647"/>
        <end position="671"/>
    </location>
</feature>
<evidence type="ECO:0000313" key="3">
    <source>
        <dbReference type="Ensembl" id="ENSAPLP00020004601.1"/>
    </source>
</evidence>
<feature type="region of interest" description="Disordered" evidence="2">
    <location>
        <begin position="108"/>
        <end position="136"/>
    </location>
</feature>
<dbReference type="GO" id="GO:0010824">
    <property type="term" value="P:regulation of centrosome duplication"/>
    <property type="evidence" value="ECO:0007669"/>
    <property type="project" value="TreeGrafter"/>
</dbReference>
<dbReference type="PANTHER" id="PTHR31540:SF1">
    <property type="entry name" value="CENTROSOMAL PROTEIN OF 131 KDA"/>
    <property type="match status" value="1"/>
</dbReference>
<dbReference type="AlphaFoldDB" id="A0A8B9R356"/>
<reference evidence="3" key="3">
    <citation type="submission" date="2025-09" db="UniProtKB">
        <authorList>
            <consortium name="Ensembl"/>
        </authorList>
    </citation>
    <scope>IDENTIFICATION</scope>
</reference>
<dbReference type="GO" id="GO:0035735">
    <property type="term" value="P:intraciliary transport involved in cilium assembly"/>
    <property type="evidence" value="ECO:0007669"/>
    <property type="project" value="InterPro"/>
</dbReference>
<feature type="coiled-coil region" evidence="1">
    <location>
        <begin position="716"/>
        <end position="865"/>
    </location>
</feature>
<organism evidence="3 4">
    <name type="scientific">Anas platyrhynchos</name>
    <name type="common">Mallard</name>
    <name type="synonym">Anas boschas</name>
    <dbReference type="NCBI Taxonomy" id="8839"/>
    <lineage>
        <taxon>Eukaryota</taxon>
        <taxon>Metazoa</taxon>
        <taxon>Chordata</taxon>
        <taxon>Craniata</taxon>
        <taxon>Vertebrata</taxon>
        <taxon>Euteleostomi</taxon>
        <taxon>Archelosauria</taxon>
        <taxon>Archosauria</taxon>
        <taxon>Dinosauria</taxon>
        <taxon>Saurischia</taxon>
        <taxon>Theropoda</taxon>
        <taxon>Coelurosauria</taxon>
        <taxon>Aves</taxon>
        <taxon>Neognathae</taxon>
        <taxon>Galloanserae</taxon>
        <taxon>Anseriformes</taxon>
        <taxon>Anatidae</taxon>
        <taxon>Anatinae</taxon>
        <taxon>Anas</taxon>
    </lineage>
</organism>
<evidence type="ECO:0000256" key="2">
    <source>
        <dbReference type="SAM" id="MobiDB-lite"/>
    </source>
</evidence>
<feature type="compositionally biased region" description="Basic and acidic residues" evidence="2">
    <location>
        <begin position="656"/>
        <end position="671"/>
    </location>
</feature>
<dbReference type="GO" id="GO:0005929">
    <property type="term" value="C:cilium"/>
    <property type="evidence" value="ECO:0007669"/>
    <property type="project" value="GOC"/>
</dbReference>
<reference evidence="3" key="1">
    <citation type="submission" date="2019-08" db="EMBL/GenBank/DDBJ databases">
        <title>Three high-quality genomes provides insights into domestication of ducks.</title>
        <authorList>
            <person name="Hou Z.C."/>
            <person name="Zhu F."/>
            <person name="Yin Z.T."/>
            <person name="Zhang F."/>
        </authorList>
    </citation>
    <scope>NUCLEOTIDE SEQUENCE [LARGE SCALE GENOMIC DNA]</scope>
</reference>
<feature type="region of interest" description="Disordered" evidence="2">
    <location>
        <begin position="24"/>
        <end position="68"/>
    </location>
</feature>
<accession>A0A8B9R356</accession>
<name>A0A8B9R356_ANAPL</name>
<dbReference type="Ensembl" id="ENSAPLT00020004960.1">
    <property type="protein sequence ID" value="ENSAPLP00020004601.1"/>
    <property type="gene ID" value="ENSAPLG00020003356.1"/>
</dbReference>
<feature type="compositionally biased region" description="Polar residues" evidence="2">
    <location>
        <begin position="31"/>
        <end position="45"/>
    </location>
</feature>
<feature type="region of interest" description="Disordered" evidence="2">
    <location>
        <begin position="195"/>
        <end position="234"/>
    </location>
</feature>
<dbReference type="Proteomes" id="UP000694400">
    <property type="component" value="Chromosome 18"/>
</dbReference>
<feature type="compositionally biased region" description="Low complexity" evidence="2">
    <location>
        <begin position="53"/>
        <end position="68"/>
    </location>
</feature>
<evidence type="ECO:0000256" key="1">
    <source>
        <dbReference type="SAM" id="Coils"/>
    </source>
</evidence>
<reference evidence="3" key="2">
    <citation type="submission" date="2025-08" db="UniProtKB">
        <authorList>
            <consortium name="Ensembl"/>
        </authorList>
    </citation>
    <scope>IDENTIFICATION</scope>
</reference>
<feature type="coiled-coil region" evidence="1">
    <location>
        <begin position="454"/>
        <end position="510"/>
    </location>
</feature>